<comment type="caution">
    <text evidence="9">The sequence shown here is derived from an EMBL/GenBank/DDBJ whole genome shotgun (WGS) entry which is preliminary data.</text>
</comment>
<keyword evidence="5 8" id="KW-0812">Transmembrane</keyword>
<name>A0A4S4NIV8_9RHOB</name>
<dbReference type="EMBL" id="SRKY01000003">
    <property type="protein sequence ID" value="THH36030.1"/>
    <property type="molecule type" value="Genomic_DNA"/>
</dbReference>
<dbReference type="InterPro" id="IPR002781">
    <property type="entry name" value="TM_pro_TauE-like"/>
</dbReference>
<gene>
    <name evidence="9" type="ORF">E4Z66_13265</name>
</gene>
<comment type="similarity">
    <text evidence="2 8">Belongs to the 4-toluene sulfonate uptake permease (TSUP) (TC 2.A.102) family.</text>
</comment>
<proteinExistence type="inferred from homology"/>
<feature type="transmembrane region" description="Helical" evidence="8">
    <location>
        <begin position="177"/>
        <end position="197"/>
    </location>
</feature>
<evidence type="ECO:0000313" key="10">
    <source>
        <dbReference type="Proteomes" id="UP000306602"/>
    </source>
</evidence>
<protein>
    <recommendedName>
        <fullName evidence="8">Probable membrane transporter protein</fullName>
    </recommendedName>
</protein>
<feature type="transmembrane region" description="Helical" evidence="8">
    <location>
        <begin position="45"/>
        <end position="67"/>
    </location>
</feature>
<evidence type="ECO:0000256" key="1">
    <source>
        <dbReference type="ARBA" id="ARBA00004651"/>
    </source>
</evidence>
<dbReference type="Pfam" id="PF01925">
    <property type="entry name" value="TauE"/>
    <property type="match status" value="1"/>
</dbReference>
<feature type="transmembrane region" description="Helical" evidence="8">
    <location>
        <begin position="138"/>
        <end position="157"/>
    </location>
</feature>
<reference evidence="9 10" key="1">
    <citation type="submission" date="2019-04" db="EMBL/GenBank/DDBJ databases">
        <title>Shimia ponticola sp. nov., isolated from seawater.</title>
        <authorList>
            <person name="Kim Y.-O."/>
            <person name="Yoon J.-H."/>
        </authorList>
    </citation>
    <scope>NUCLEOTIDE SEQUENCE [LARGE SCALE GENOMIC DNA]</scope>
    <source>
        <strain evidence="9 10">MYP11</strain>
    </source>
</reference>
<dbReference type="Proteomes" id="UP000306602">
    <property type="component" value="Unassembled WGS sequence"/>
</dbReference>
<organism evidence="9 10">
    <name type="scientific">Aliishimia ponticola</name>
    <dbReference type="NCBI Taxonomy" id="2499833"/>
    <lineage>
        <taxon>Bacteria</taxon>
        <taxon>Pseudomonadati</taxon>
        <taxon>Pseudomonadota</taxon>
        <taxon>Alphaproteobacteria</taxon>
        <taxon>Rhodobacterales</taxon>
        <taxon>Paracoccaceae</taxon>
        <taxon>Aliishimia</taxon>
    </lineage>
</organism>
<feature type="transmembrane region" description="Helical" evidence="8">
    <location>
        <begin position="74"/>
        <end position="94"/>
    </location>
</feature>
<keyword evidence="3" id="KW-0813">Transport</keyword>
<evidence type="ECO:0000256" key="2">
    <source>
        <dbReference type="ARBA" id="ARBA00009142"/>
    </source>
</evidence>
<feature type="transmembrane region" description="Helical" evidence="8">
    <location>
        <begin position="100"/>
        <end position="118"/>
    </location>
</feature>
<dbReference type="PANTHER" id="PTHR30269">
    <property type="entry name" value="TRANSMEMBRANE PROTEIN YFCA"/>
    <property type="match status" value="1"/>
</dbReference>
<evidence type="ECO:0000256" key="4">
    <source>
        <dbReference type="ARBA" id="ARBA00022475"/>
    </source>
</evidence>
<evidence type="ECO:0000256" key="3">
    <source>
        <dbReference type="ARBA" id="ARBA00022448"/>
    </source>
</evidence>
<evidence type="ECO:0000256" key="7">
    <source>
        <dbReference type="ARBA" id="ARBA00023136"/>
    </source>
</evidence>
<sequence>MMLTDVWFYAIAGPAAMFAGISKGGFGSGAAFAAASILALVVEPGLALGVMLPLLMLIDVATLGPYWKKWDTRGAVLLIAGGIPGVALGAWLYAVVDADVFRVLIGAISIAFVAWQLLKSANAAQQQGRGAQRILPDWIGALAGLVAGFTSFVSHAGGPPAAVYLLSKNLTKTQYQASTVLIFWVINILKFVPYAYLGMFTWETARANLVLAPFALAGAWAGVKLHRIVPERLFFGLTYVLLLATGTKLIWDGLT</sequence>
<keyword evidence="4 8" id="KW-1003">Cell membrane</keyword>
<keyword evidence="10" id="KW-1185">Reference proteome</keyword>
<evidence type="ECO:0000256" key="5">
    <source>
        <dbReference type="ARBA" id="ARBA00022692"/>
    </source>
</evidence>
<keyword evidence="6 8" id="KW-1133">Transmembrane helix</keyword>
<accession>A0A4S4NIV8</accession>
<dbReference type="OrthoDB" id="7028171at2"/>
<dbReference type="GO" id="GO:0005886">
    <property type="term" value="C:plasma membrane"/>
    <property type="evidence" value="ECO:0007669"/>
    <property type="project" value="UniProtKB-SubCell"/>
</dbReference>
<keyword evidence="7 8" id="KW-0472">Membrane</keyword>
<dbReference type="InterPro" id="IPR052017">
    <property type="entry name" value="TSUP"/>
</dbReference>
<feature type="transmembrane region" description="Helical" evidence="8">
    <location>
        <begin position="233"/>
        <end position="251"/>
    </location>
</feature>
<evidence type="ECO:0000256" key="6">
    <source>
        <dbReference type="ARBA" id="ARBA00022989"/>
    </source>
</evidence>
<evidence type="ECO:0000313" key="9">
    <source>
        <dbReference type="EMBL" id="THH36030.1"/>
    </source>
</evidence>
<dbReference type="RefSeq" id="WP_136463499.1">
    <property type="nucleotide sequence ID" value="NZ_SRKY01000003.1"/>
</dbReference>
<evidence type="ECO:0000256" key="8">
    <source>
        <dbReference type="RuleBase" id="RU363041"/>
    </source>
</evidence>
<dbReference type="PANTHER" id="PTHR30269:SF37">
    <property type="entry name" value="MEMBRANE TRANSPORTER PROTEIN"/>
    <property type="match status" value="1"/>
</dbReference>
<comment type="subcellular location">
    <subcellularLocation>
        <location evidence="1 8">Cell membrane</location>
        <topology evidence="1 8">Multi-pass membrane protein</topology>
    </subcellularLocation>
</comment>
<dbReference type="AlphaFoldDB" id="A0A4S4NIV8"/>
<feature type="transmembrane region" description="Helical" evidence="8">
    <location>
        <begin position="209"/>
        <end position="227"/>
    </location>
</feature>